<name>A0ACB8RC31_9AGAM</name>
<evidence type="ECO:0000313" key="2">
    <source>
        <dbReference type="Proteomes" id="UP000814033"/>
    </source>
</evidence>
<dbReference type="EMBL" id="MU276109">
    <property type="protein sequence ID" value="KAI0041669.1"/>
    <property type="molecule type" value="Genomic_DNA"/>
</dbReference>
<sequence>MKPPEAARRHAEKAAATSSLARRPGACSRCKRLKMKCVFTNDGNSCSRCSVGGHECLVEGRKPRTPGQREFLLRQIREKNEAISDLLSQLHHTSAMSTPLSISASRMLLSSAEREANGEVLSWMDKRHTATARSSEKACLSYDTSLLEDEDMLSDEEDDEDSADELQLMPSDASQMAHLDDPRLIALPDEGAPLGFIANCALKLNQATVAPNPSFAGLQFGVANHHYFQPSPYADLNLRRIIVEREMLPDILVSGLISPDEGRVLFDVFFEHINPFLSLLDEAIHNAASVLRRCPFLFTVVCAVSSRYYSQRPGLYKLAIHFAKASAASASVDGWKCVEMCQAYLILAAYGVPHRRFEESRSWFYTGVATRLAVELNLNSISALRPSDERHERELLNRYRTWMICCIMDGSMSLEMGKPPICRDEDEILRNSTRWCSESKFRHPLDAELPTLIELIRIIHRFNDSVGSLGPRALQTRNLPSIIEAFQHELRRAVDHYSTAMSGKLRVGMVAYFQQYCRLIIFSFGLRSETTADAPITKPSMYLASCIDAAFSLLRIWKDHLLLTGHMKYAPDFFFVGTGFAGAFLLKLLHPRFVAVLGDEERLQILTLEETLIRILASDTIAADDQHTPRLYAAFLDSFLKNVMSMWITQPQSVQTQS</sequence>
<organism evidence="1 2">
    <name type="scientific">Auriscalpium vulgare</name>
    <dbReference type="NCBI Taxonomy" id="40419"/>
    <lineage>
        <taxon>Eukaryota</taxon>
        <taxon>Fungi</taxon>
        <taxon>Dikarya</taxon>
        <taxon>Basidiomycota</taxon>
        <taxon>Agaricomycotina</taxon>
        <taxon>Agaricomycetes</taxon>
        <taxon>Russulales</taxon>
        <taxon>Auriscalpiaceae</taxon>
        <taxon>Auriscalpium</taxon>
    </lineage>
</organism>
<dbReference type="Proteomes" id="UP000814033">
    <property type="component" value="Unassembled WGS sequence"/>
</dbReference>
<reference evidence="1" key="1">
    <citation type="submission" date="2021-02" db="EMBL/GenBank/DDBJ databases">
        <authorList>
            <consortium name="DOE Joint Genome Institute"/>
            <person name="Ahrendt S."/>
            <person name="Looney B.P."/>
            <person name="Miyauchi S."/>
            <person name="Morin E."/>
            <person name="Drula E."/>
            <person name="Courty P.E."/>
            <person name="Chicoki N."/>
            <person name="Fauchery L."/>
            <person name="Kohler A."/>
            <person name="Kuo A."/>
            <person name="Labutti K."/>
            <person name="Pangilinan J."/>
            <person name="Lipzen A."/>
            <person name="Riley R."/>
            <person name="Andreopoulos W."/>
            <person name="He G."/>
            <person name="Johnson J."/>
            <person name="Barry K.W."/>
            <person name="Grigoriev I.V."/>
            <person name="Nagy L."/>
            <person name="Hibbett D."/>
            <person name="Henrissat B."/>
            <person name="Matheny P.B."/>
            <person name="Labbe J."/>
            <person name="Martin F."/>
        </authorList>
    </citation>
    <scope>NUCLEOTIDE SEQUENCE</scope>
    <source>
        <strain evidence="1">FP105234-sp</strain>
    </source>
</reference>
<protein>
    <submittedName>
        <fullName evidence="1">Uncharacterized protein</fullName>
    </submittedName>
</protein>
<accession>A0ACB8RC31</accession>
<keyword evidence="2" id="KW-1185">Reference proteome</keyword>
<gene>
    <name evidence="1" type="ORF">FA95DRAFT_1565152</name>
</gene>
<evidence type="ECO:0000313" key="1">
    <source>
        <dbReference type="EMBL" id="KAI0041669.1"/>
    </source>
</evidence>
<proteinExistence type="predicted"/>
<comment type="caution">
    <text evidence="1">The sequence shown here is derived from an EMBL/GenBank/DDBJ whole genome shotgun (WGS) entry which is preliminary data.</text>
</comment>
<reference evidence="1" key="2">
    <citation type="journal article" date="2022" name="New Phytol.">
        <title>Evolutionary transition to the ectomycorrhizal habit in the genomes of a hyperdiverse lineage of mushroom-forming fungi.</title>
        <authorList>
            <person name="Looney B."/>
            <person name="Miyauchi S."/>
            <person name="Morin E."/>
            <person name="Drula E."/>
            <person name="Courty P.E."/>
            <person name="Kohler A."/>
            <person name="Kuo A."/>
            <person name="LaButti K."/>
            <person name="Pangilinan J."/>
            <person name="Lipzen A."/>
            <person name="Riley R."/>
            <person name="Andreopoulos W."/>
            <person name="He G."/>
            <person name="Johnson J."/>
            <person name="Nolan M."/>
            <person name="Tritt A."/>
            <person name="Barry K.W."/>
            <person name="Grigoriev I.V."/>
            <person name="Nagy L.G."/>
            <person name="Hibbett D."/>
            <person name="Henrissat B."/>
            <person name="Matheny P.B."/>
            <person name="Labbe J."/>
            <person name="Martin F.M."/>
        </authorList>
    </citation>
    <scope>NUCLEOTIDE SEQUENCE</scope>
    <source>
        <strain evidence="1">FP105234-sp</strain>
    </source>
</reference>